<gene>
    <name evidence="1" type="ORF">COY32_05690</name>
</gene>
<reference evidence="2" key="1">
    <citation type="submission" date="2017-09" db="EMBL/GenBank/DDBJ databases">
        <title>Depth-based differentiation of microbial function through sediment-hosted aquifers and enrichment of novel symbionts in the deep terrestrial subsurface.</title>
        <authorList>
            <person name="Probst A.J."/>
            <person name="Ladd B."/>
            <person name="Jarett J.K."/>
            <person name="Geller-Mcgrath D.E."/>
            <person name="Sieber C.M.K."/>
            <person name="Emerson J.B."/>
            <person name="Anantharaman K."/>
            <person name="Thomas B.C."/>
            <person name="Malmstrom R."/>
            <person name="Stieglmeier M."/>
            <person name="Klingl A."/>
            <person name="Woyke T."/>
            <person name="Ryan C.M."/>
            <person name="Banfield J.F."/>
        </authorList>
    </citation>
    <scope>NUCLEOTIDE SEQUENCE [LARGE SCALE GENOMIC DNA]</scope>
</reference>
<proteinExistence type="predicted"/>
<accession>A0A2M7TGD8</accession>
<protein>
    <submittedName>
        <fullName evidence="1">Uncharacterized protein</fullName>
    </submittedName>
</protein>
<name>A0A2M7TGD8_UNCKA</name>
<evidence type="ECO:0000313" key="1">
    <source>
        <dbReference type="EMBL" id="PIZ45006.1"/>
    </source>
</evidence>
<dbReference type="Proteomes" id="UP000228920">
    <property type="component" value="Unassembled WGS sequence"/>
</dbReference>
<comment type="caution">
    <text evidence="1">The sequence shown here is derived from an EMBL/GenBank/DDBJ whole genome shotgun (WGS) entry which is preliminary data.</text>
</comment>
<sequence length="119" mass="13638">MNTFFYSHLVDTNDLENLLMKEDINDEQRLGLLATAHETIHIEVIHYILSNIPPSERHEFLLFVEQKPHDPGLLVYVKKSIEDAESKISQVIASVKQDFIEALDGYRDASSEWLSGVKV</sequence>
<dbReference type="EMBL" id="PFNL01000154">
    <property type="protein sequence ID" value="PIZ45006.1"/>
    <property type="molecule type" value="Genomic_DNA"/>
</dbReference>
<dbReference type="AlphaFoldDB" id="A0A2M7TGD8"/>
<evidence type="ECO:0000313" key="2">
    <source>
        <dbReference type="Proteomes" id="UP000228920"/>
    </source>
</evidence>
<organism evidence="1 2">
    <name type="scientific">candidate division WWE3 bacterium CG_4_10_14_0_2_um_filter_41_14</name>
    <dbReference type="NCBI Taxonomy" id="1975072"/>
    <lineage>
        <taxon>Bacteria</taxon>
        <taxon>Katanobacteria</taxon>
    </lineage>
</organism>